<evidence type="ECO:0000256" key="1">
    <source>
        <dbReference type="ARBA" id="ARBA00004123"/>
    </source>
</evidence>
<dbReference type="InterPro" id="IPR003619">
    <property type="entry name" value="MAD_homology1_Dwarfin-type"/>
</dbReference>
<keyword evidence="2" id="KW-0805">Transcription regulation</keyword>
<dbReference type="EMBL" id="JAIPUX010003439">
    <property type="protein sequence ID" value="KAH0620100.1"/>
    <property type="molecule type" value="Genomic_DNA"/>
</dbReference>
<evidence type="ECO:0000313" key="8">
    <source>
        <dbReference type="Proteomes" id="UP000826234"/>
    </source>
</evidence>
<comment type="subcellular location">
    <subcellularLocation>
        <location evidence="1">Nucleus</location>
    </subcellularLocation>
</comment>
<evidence type="ECO:0000259" key="6">
    <source>
        <dbReference type="SMART" id="SM00523"/>
    </source>
</evidence>
<evidence type="ECO:0000256" key="5">
    <source>
        <dbReference type="SAM" id="MobiDB-lite"/>
    </source>
</evidence>
<evidence type="ECO:0000256" key="3">
    <source>
        <dbReference type="ARBA" id="ARBA00023163"/>
    </source>
</evidence>
<organism evidence="7 8">
    <name type="scientific">Phrynosoma platyrhinos</name>
    <name type="common">Desert horned lizard</name>
    <dbReference type="NCBI Taxonomy" id="52577"/>
    <lineage>
        <taxon>Eukaryota</taxon>
        <taxon>Metazoa</taxon>
        <taxon>Chordata</taxon>
        <taxon>Craniata</taxon>
        <taxon>Vertebrata</taxon>
        <taxon>Euteleostomi</taxon>
        <taxon>Lepidosauria</taxon>
        <taxon>Squamata</taxon>
        <taxon>Bifurcata</taxon>
        <taxon>Unidentata</taxon>
        <taxon>Episquamata</taxon>
        <taxon>Toxicofera</taxon>
        <taxon>Iguania</taxon>
        <taxon>Phrynosomatidae</taxon>
        <taxon>Phrynosomatinae</taxon>
        <taxon>Phrynosoma</taxon>
    </lineage>
</organism>
<evidence type="ECO:0000256" key="4">
    <source>
        <dbReference type="ARBA" id="ARBA00023242"/>
    </source>
</evidence>
<keyword evidence="4" id="KW-0539">Nucleus</keyword>
<evidence type="ECO:0000256" key="2">
    <source>
        <dbReference type="ARBA" id="ARBA00023015"/>
    </source>
</evidence>
<dbReference type="SMART" id="SM00523">
    <property type="entry name" value="DWA"/>
    <property type="match status" value="1"/>
</dbReference>
<dbReference type="Proteomes" id="UP000826234">
    <property type="component" value="Unassembled WGS sequence"/>
</dbReference>
<evidence type="ECO:0000313" key="7">
    <source>
        <dbReference type="EMBL" id="KAH0620100.1"/>
    </source>
</evidence>
<keyword evidence="8" id="KW-1185">Reference proteome</keyword>
<sequence>MFRSKRAGLVRRLWRSRLLPDGDGDGDGEPWKNPAVEGRGAPQQRREKEDEEEDEEDEEEEGEDQPRRRRPRPRARAREAAVRRSVEDAAALGAPPSGEEAASGAPALTCCLFKERESPDGSPASSPSPSPSGLEPELKAAAYALLKRLKDRALDHLLEAVESRGGMPGGSVRVNHHPLLIPGCLRMTSKNHWIYQIPRCPTLKRRLRTRPISLLENSQVGRHFNALNPSDLFGTFLKFNPQESCSSEIKFADLGNRK</sequence>
<proteinExistence type="predicted"/>
<feature type="domain" description="MAD homology 1 Dwarfin-type" evidence="6">
    <location>
        <begin position="133"/>
        <end position="219"/>
    </location>
</feature>
<feature type="compositionally biased region" description="Basic and acidic residues" evidence="5">
    <location>
        <begin position="76"/>
        <end position="87"/>
    </location>
</feature>
<name>A0ABQ7SS16_PHRPL</name>
<accession>A0ABQ7SS16</accession>
<comment type="caution">
    <text evidence="7">The sequence shown here is derived from an EMBL/GenBank/DDBJ whole genome shotgun (WGS) entry which is preliminary data.</text>
</comment>
<keyword evidence="3" id="KW-0804">Transcription</keyword>
<gene>
    <name evidence="7" type="ORF">JD844_014702</name>
</gene>
<reference evidence="7 8" key="1">
    <citation type="journal article" date="2022" name="Gigascience">
        <title>A chromosome-level genome assembly and annotation of the desert horned lizard, Phrynosoma platyrhinos, provides insight into chromosomal rearrangements among reptiles.</title>
        <authorList>
            <person name="Koochekian N."/>
            <person name="Ascanio A."/>
            <person name="Farleigh K."/>
            <person name="Card D.C."/>
            <person name="Schield D.R."/>
            <person name="Castoe T.A."/>
            <person name="Jezkova T."/>
        </authorList>
    </citation>
    <scope>NUCLEOTIDE SEQUENCE [LARGE SCALE GENOMIC DNA]</scope>
    <source>
        <strain evidence="7">NK-2021</strain>
    </source>
</reference>
<feature type="compositionally biased region" description="Acidic residues" evidence="5">
    <location>
        <begin position="49"/>
        <end position="63"/>
    </location>
</feature>
<protein>
    <recommendedName>
        <fullName evidence="6">MAD homology 1 Dwarfin-type domain-containing protein</fullName>
    </recommendedName>
</protein>
<feature type="region of interest" description="Disordered" evidence="5">
    <location>
        <begin position="16"/>
        <end position="135"/>
    </location>
</feature>